<reference evidence="1 2" key="1">
    <citation type="submission" date="2015-02" db="EMBL/GenBank/DDBJ databases">
        <title>Improved understanding of the partial-nitritation anammox process through 23 genomes representing the majority of the microbial community.</title>
        <authorList>
            <person name="Speth D.R."/>
            <person name="In T Zandt M."/>
            <person name="Guerrero Cruz S."/>
            <person name="Jetten M.S."/>
            <person name="Dutilh B.E."/>
        </authorList>
    </citation>
    <scope>NUCLEOTIDE SEQUENCE [LARGE SCALE GENOMIC DNA]</scope>
    <source>
        <strain evidence="1">OLB21</strain>
    </source>
</reference>
<name>A0A136KIU1_9BACT</name>
<accession>A0A136KIU1</accession>
<dbReference type="AlphaFoldDB" id="A0A136KIU1"/>
<sequence length="144" mass="16499">MPEIGAIDPSELAFTEITNVFQRYISRQGNRIDPDGIACKQHAMHLLESLEKRTNVSRFAYGKVTKANPEGDNLKHKGGGVYNFHYFVIATIGEDRYVLDPYLANRIDIPIRYETYLETAYENPEAVIFSTPQIPQNSRRTILY</sequence>
<organism evidence="1 2">
    <name type="scientific">candidate division WS6 bacterium OLB21</name>
    <dbReference type="NCBI Taxonomy" id="1617427"/>
    <lineage>
        <taxon>Bacteria</taxon>
        <taxon>Candidatus Dojkabacteria</taxon>
    </lineage>
</organism>
<comment type="caution">
    <text evidence="1">The sequence shown here is derived from an EMBL/GenBank/DDBJ whole genome shotgun (WGS) entry which is preliminary data.</text>
</comment>
<gene>
    <name evidence="1" type="ORF">UZ20_WS6002000581</name>
</gene>
<evidence type="ECO:0000313" key="1">
    <source>
        <dbReference type="EMBL" id="KXK09366.1"/>
    </source>
</evidence>
<proteinExistence type="predicted"/>
<dbReference type="Proteomes" id="UP000070449">
    <property type="component" value="Unassembled WGS sequence"/>
</dbReference>
<dbReference type="EMBL" id="JYPD01000018">
    <property type="protein sequence ID" value="KXK09366.1"/>
    <property type="molecule type" value="Genomic_DNA"/>
</dbReference>
<protein>
    <submittedName>
        <fullName evidence="1">Uncharacterized protein</fullName>
    </submittedName>
</protein>
<dbReference type="STRING" id="1617427.UZ20_WS6002000581"/>
<evidence type="ECO:0000313" key="2">
    <source>
        <dbReference type="Proteomes" id="UP000070449"/>
    </source>
</evidence>